<dbReference type="OrthoDB" id="10255582at2759"/>
<dbReference type="InterPro" id="IPR039857">
    <property type="entry name" value="Ift122/121"/>
</dbReference>
<dbReference type="InterPro" id="IPR036322">
    <property type="entry name" value="WD40_repeat_dom_sf"/>
</dbReference>
<dbReference type="SMART" id="SM00320">
    <property type="entry name" value="WD40"/>
    <property type="match status" value="2"/>
</dbReference>
<evidence type="ECO:0000313" key="9">
    <source>
        <dbReference type="EMBL" id="OTF70183.1"/>
    </source>
</evidence>
<dbReference type="Gene3D" id="2.130.10.10">
    <property type="entry name" value="YVTN repeat-like/Quinoprotein amine dehydrogenase"/>
    <property type="match status" value="1"/>
</dbReference>
<evidence type="ECO:0000256" key="4">
    <source>
        <dbReference type="ARBA" id="ARBA00022737"/>
    </source>
</evidence>
<keyword evidence="4" id="KW-0677">Repeat</keyword>
<dbReference type="PANTHER" id="PTHR12764:SF4">
    <property type="entry name" value="INTRAFLAGELLAR TRANSPORT PROTEIN 122 HOMOLOG"/>
    <property type="match status" value="1"/>
</dbReference>
<dbReference type="GO" id="GO:0097730">
    <property type="term" value="C:non-motile cilium"/>
    <property type="evidence" value="ECO:0007669"/>
    <property type="project" value="TreeGrafter"/>
</dbReference>
<dbReference type="Proteomes" id="UP000194236">
    <property type="component" value="Unassembled WGS sequence"/>
</dbReference>
<dbReference type="InterPro" id="IPR001680">
    <property type="entry name" value="WD40_rpt"/>
</dbReference>
<feature type="repeat" description="WD" evidence="7">
    <location>
        <begin position="63"/>
        <end position="94"/>
    </location>
</feature>
<evidence type="ECO:0000256" key="5">
    <source>
        <dbReference type="ARBA" id="ARBA00023069"/>
    </source>
</evidence>
<evidence type="ECO:0000313" key="10">
    <source>
        <dbReference type="Proteomes" id="UP000194236"/>
    </source>
</evidence>
<accession>A0A1Y3ARC4</accession>
<dbReference type="GO" id="GO:0061512">
    <property type="term" value="P:protein localization to cilium"/>
    <property type="evidence" value="ECO:0007669"/>
    <property type="project" value="TreeGrafter"/>
</dbReference>
<proteinExistence type="predicted"/>
<dbReference type="AlphaFoldDB" id="A0A1Y3ARC4"/>
<name>A0A1Y3ARC4_EURMA</name>
<dbReference type="Pfam" id="PF23381">
    <property type="entry name" value="Beta-prop_IFT122_1st"/>
    <property type="match status" value="1"/>
</dbReference>
<dbReference type="GO" id="GO:0030991">
    <property type="term" value="C:intraciliary transport particle A"/>
    <property type="evidence" value="ECO:0007669"/>
    <property type="project" value="TreeGrafter"/>
</dbReference>
<evidence type="ECO:0000256" key="7">
    <source>
        <dbReference type="PROSITE-ProRule" id="PRU00221"/>
    </source>
</evidence>
<keyword evidence="5" id="KW-0969">Cilium</keyword>
<dbReference type="GO" id="GO:0035721">
    <property type="term" value="P:intraciliary retrograde transport"/>
    <property type="evidence" value="ECO:0007669"/>
    <property type="project" value="TreeGrafter"/>
</dbReference>
<dbReference type="InterPro" id="IPR015943">
    <property type="entry name" value="WD40/YVTN_repeat-like_dom_sf"/>
</dbReference>
<dbReference type="GO" id="GO:1905515">
    <property type="term" value="P:non-motile cilium assembly"/>
    <property type="evidence" value="ECO:0007669"/>
    <property type="project" value="TreeGrafter"/>
</dbReference>
<keyword evidence="6" id="KW-0966">Cell projection</keyword>
<feature type="domain" description="IFT122 first beta-propeller" evidence="8">
    <location>
        <begin position="28"/>
        <end position="104"/>
    </location>
</feature>
<dbReference type="PROSITE" id="PS50294">
    <property type="entry name" value="WD_REPEATS_REGION"/>
    <property type="match status" value="1"/>
</dbReference>
<dbReference type="PROSITE" id="PS50082">
    <property type="entry name" value="WD_REPEATS_2"/>
    <property type="match status" value="1"/>
</dbReference>
<gene>
    <name evidence="9" type="ORF">BLA29_006369</name>
</gene>
<organism evidence="9 10">
    <name type="scientific">Euroglyphus maynei</name>
    <name type="common">Mayne's house dust mite</name>
    <dbReference type="NCBI Taxonomy" id="6958"/>
    <lineage>
        <taxon>Eukaryota</taxon>
        <taxon>Metazoa</taxon>
        <taxon>Ecdysozoa</taxon>
        <taxon>Arthropoda</taxon>
        <taxon>Chelicerata</taxon>
        <taxon>Arachnida</taxon>
        <taxon>Acari</taxon>
        <taxon>Acariformes</taxon>
        <taxon>Sarcoptiformes</taxon>
        <taxon>Astigmata</taxon>
        <taxon>Psoroptidia</taxon>
        <taxon>Analgoidea</taxon>
        <taxon>Pyroglyphidae</taxon>
        <taxon>Pyroglyphinae</taxon>
        <taxon>Euroglyphus</taxon>
    </lineage>
</organism>
<sequence length="105" mass="11988">MKPNLLWQDQIKDKENQPLSFFQSIFSSIYDLTISPDGKLLLAAADQKVYVFDVVNKSLIESLKGHKDNVYCISYAYDGKRFATGSADKQVIIWTSRMEGILKYS</sequence>
<dbReference type="PANTHER" id="PTHR12764">
    <property type="entry name" value="WD REPEAT DOMAIN-RELATED"/>
    <property type="match status" value="1"/>
</dbReference>
<keyword evidence="10" id="KW-1185">Reference proteome</keyword>
<dbReference type="EMBL" id="MUJZ01066876">
    <property type="protein sequence ID" value="OTF70183.1"/>
    <property type="molecule type" value="Genomic_DNA"/>
</dbReference>
<evidence type="ECO:0000256" key="1">
    <source>
        <dbReference type="ARBA" id="ARBA00004138"/>
    </source>
</evidence>
<evidence type="ECO:0000256" key="2">
    <source>
        <dbReference type="ARBA" id="ARBA00019442"/>
    </source>
</evidence>
<keyword evidence="3 7" id="KW-0853">WD repeat</keyword>
<evidence type="ECO:0000256" key="6">
    <source>
        <dbReference type="ARBA" id="ARBA00023273"/>
    </source>
</evidence>
<dbReference type="SUPFAM" id="SSF50978">
    <property type="entry name" value="WD40 repeat-like"/>
    <property type="match status" value="1"/>
</dbReference>
<evidence type="ECO:0000259" key="8">
    <source>
        <dbReference type="Pfam" id="PF23381"/>
    </source>
</evidence>
<protein>
    <recommendedName>
        <fullName evidence="2">Intraflagellar transport protein 122 homolog</fullName>
    </recommendedName>
</protein>
<comment type="subcellular location">
    <subcellularLocation>
        <location evidence="1">Cell projection</location>
        <location evidence="1">Cilium</location>
    </subcellularLocation>
</comment>
<evidence type="ECO:0000256" key="3">
    <source>
        <dbReference type="ARBA" id="ARBA00022574"/>
    </source>
</evidence>
<reference evidence="9 10" key="1">
    <citation type="submission" date="2017-03" db="EMBL/GenBank/DDBJ databases">
        <title>Genome Survey of Euroglyphus maynei.</title>
        <authorList>
            <person name="Arlian L.G."/>
            <person name="Morgan M.S."/>
            <person name="Rider S.D."/>
        </authorList>
    </citation>
    <scope>NUCLEOTIDE SEQUENCE [LARGE SCALE GENOMIC DNA]</scope>
    <source>
        <strain evidence="9">Arlian Lab</strain>
        <tissue evidence="9">Whole body</tissue>
    </source>
</reference>
<comment type="caution">
    <text evidence="9">The sequence shown here is derived from an EMBL/GenBank/DDBJ whole genome shotgun (WGS) entry which is preliminary data.</text>
</comment>
<dbReference type="InterPro" id="IPR056153">
    <property type="entry name" value="Beta-prop_IFT122_1st"/>
</dbReference>